<proteinExistence type="predicted"/>
<gene>
    <name evidence="1" type="ORF">EHV15_01000</name>
</gene>
<evidence type="ECO:0000313" key="2">
    <source>
        <dbReference type="Proteomes" id="UP000267017"/>
    </source>
</evidence>
<dbReference type="Proteomes" id="UP000267017">
    <property type="component" value="Unassembled WGS sequence"/>
</dbReference>
<protein>
    <recommendedName>
        <fullName evidence="3">Aminoglycoside phosphotransferase family protein</fullName>
    </recommendedName>
</protein>
<accession>A0A3P3TWE8</accession>
<reference evidence="1 2" key="1">
    <citation type="submission" date="2018-11" db="EMBL/GenBank/DDBJ databases">
        <title>Genome sequencing of Paenibacillus sp. KCOM 3021 (= ChDC PVNT-B20).</title>
        <authorList>
            <person name="Kook J.-K."/>
            <person name="Park S.-N."/>
            <person name="Lim Y.K."/>
        </authorList>
    </citation>
    <scope>NUCLEOTIDE SEQUENCE [LARGE SCALE GENOMIC DNA]</scope>
    <source>
        <strain evidence="1 2">KCOM 3021</strain>
    </source>
</reference>
<organism evidence="1 2">
    <name type="scientific">Paenibacillus oralis</name>
    <dbReference type="NCBI Taxonomy" id="2490856"/>
    <lineage>
        <taxon>Bacteria</taxon>
        <taxon>Bacillati</taxon>
        <taxon>Bacillota</taxon>
        <taxon>Bacilli</taxon>
        <taxon>Bacillales</taxon>
        <taxon>Paenibacillaceae</taxon>
        <taxon>Paenibacillus</taxon>
    </lineage>
</organism>
<dbReference type="RefSeq" id="WP_128629638.1">
    <property type="nucleotide sequence ID" value="NZ_RRCN01000001.1"/>
</dbReference>
<dbReference type="AlphaFoldDB" id="A0A3P3TWE8"/>
<dbReference type="EMBL" id="RRCN01000001">
    <property type="protein sequence ID" value="RRJ61709.1"/>
    <property type="molecule type" value="Genomic_DNA"/>
</dbReference>
<evidence type="ECO:0000313" key="1">
    <source>
        <dbReference type="EMBL" id="RRJ61709.1"/>
    </source>
</evidence>
<comment type="caution">
    <text evidence="1">The sequence shown here is derived from an EMBL/GenBank/DDBJ whole genome shotgun (WGS) entry which is preliminary data.</text>
</comment>
<sequence>MEQLEIYPSELSVQLESTIGAFKIVGNYRPNSTRTGVWKIQSIKDNKYYYLKTYSRVQRWHPEVFAYRNWINHLRPYVPELIETFEGENWQAILITSLSGTIMREVNLDADSLHGRYLLGCEKQCT</sequence>
<name>A0A3P3TWE8_9BACL</name>
<evidence type="ECO:0008006" key="3">
    <source>
        <dbReference type="Google" id="ProtNLM"/>
    </source>
</evidence>
<keyword evidence="2" id="KW-1185">Reference proteome</keyword>
<dbReference type="OrthoDB" id="2653666at2"/>